<evidence type="ECO:0000313" key="2">
    <source>
        <dbReference type="Proteomes" id="UP000790377"/>
    </source>
</evidence>
<reference evidence="1" key="1">
    <citation type="journal article" date="2021" name="New Phytol.">
        <title>Evolutionary innovations through gain and loss of genes in the ectomycorrhizal Boletales.</title>
        <authorList>
            <person name="Wu G."/>
            <person name="Miyauchi S."/>
            <person name="Morin E."/>
            <person name="Kuo A."/>
            <person name="Drula E."/>
            <person name="Varga T."/>
            <person name="Kohler A."/>
            <person name="Feng B."/>
            <person name="Cao Y."/>
            <person name="Lipzen A."/>
            <person name="Daum C."/>
            <person name="Hundley H."/>
            <person name="Pangilinan J."/>
            <person name="Johnson J."/>
            <person name="Barry K."/>
            <person name="LaButti K."/>
            <person name="Ng V."/>
            <person name="Ahrendt S."/>
            <person name="Min B."/>
            <person name="Choi I.G."/>
            <person name="Park H."/>
            <person name="Plett J.M."/>
            <person name="Magnuson J."/>
            <person name="Spatafora J.W."/>
            <person name="Nagy L.G."/>
            <person name="Henrissat B."/>
            <person name="Grigoriev I.V."/>
            <person name="Yang Z.L."/>
            <person name="Xu J."/>
            <person name="Martin F.M."/>
        </authorList>
    </citation>
    <scope>NUCLEOTIDE SEQUENCE</scope>
    <source>
        <strain evidence="1">ATCC 28755</strain>
    </source>
</reference>
<evidence type="ECO:0000313" key="1">
    <source>
        <dbReference type="EMBL" id="KAH7915820.1"/>
    </source>
</evidence>
<sequence length="216" mass="24745">MTMSSAAVRKANKATSDELVMTSLHTQDVDGLMLRFIVATSSELLEDHKQNIWEIFEENMRDLYVSSSFGWDPLSKKLEMFDSLSRVILAEKITENTGSSEHVGPSRSKELCAYTIFRFEREVKQNVLYCYELQVARNCQRLGVGKMLTEQLLEIASAWKMQKVMLTVFKANKSADAFYRSIGFSIDFTSPGYEDEDGWEDEDDKCDYVILSRPIP</sequence>
<dbReference type="EMBL" id="MU267596">
    <property type="protein sequence ID" value="KAH7915820.1"/>
    <property type="molecule type" value="Genomic_DNA"/>
</dbReference>
<gene>
    <name evidence="1" type="ORF">BJ138DRAFT_1054038</name>
</gene>
<dbReference type="Proteomes" id="UP000790377">
    <property type="component" value="Unassembled WGS sequence"/>
</dbReference>
<organism evidence="1 2">
    <name type="scientific">Hygrophoropsis aurantiaca</name>
    <dbReference type="NCBI Taxonomy" id="72124"/>
    <lineage>
        <taxon>Eukaryota</taxon>
        <taxon>Fungi</taxon>
        <taxon>Dikarya</taxon>
        <taxon>Basidiomycota</taxon>
        <taxon>Agaricomycotina</taxon>
        <taxon>Agaricomycetes</taxon>
        <taxon>Agaricomycetidae</taxon>
        <taxon>Boletales</taxon>
        <taxon>Coniophorineae</taxon>
        <taxon>Hygrophoropsidaceae</taxon>
        <taxon>Hygrophoropsis</taxon>
    </lineage>
</organism>
<comment type="caution">
    <text evidence="1">The sequence shown here is derived from an EMBL/GenBank/DDBJ whole genome shotgun (WGS) entry which is preliminary data.</text>
</comment>
<name>A0ACB8AR53_9AGAM</name>
<accession>A0ACB8AR53</accession>
<protein>
    <submittedName>
        <fullName evidence="1">Acyl-CoA N-acyltransferase</fullName>
    </submittedName>
</protein>
<keyword evidence="2" id="KW-1185">Reference proteome</keyword>
<proteinExistence type="predicted"/>